<organism evidence="1 2">
    <name type="scientific">Aldrovandia affinis</name>
    <dbReference type="NCBI Taxonomy" id="143900"/>
    <lineage>
        <taxon>Eukaryota</taxon>
        <taxon>Metazoa</taxon>
        <taxon>Chordata</taxon>
        <taxon>Craniata</taxon>
        <taxon>Vertebrata</taxon>
        <taxon>Euteleostomi</taxon>
        <taxon>Actinopterygii</taxon>
        <taxon>Neopterygii</taxon>
        <taxon>Teleostei</taxon>
        <taxon>Notacanthiformes</taxon>
        <taxon>Halosauridae</taxon>
        <taxon>Aldrovandia</taxon>
    </lineage>
</organism>
<gene>
    <name evidence="1" type="ORF">AAFF_G00299590</name>
</gene>
<dbReference type="AlphaFoldDB" id="A0AAD7R8E6"/>
<protein>
    <submittedName>
        <fullName evidence="1">Uncharacterized protein</fullName>
    </submittedName>
</protein>
<reference evidence="1" key="1">
    <citation type="journal article" date="2023" name="Science">
        <title>Genome structures resolve the early diversification of teleost fishes.</title>
        <authorList>
            <person name="Parey E."/>
            <person name="Louis A."/>
            <person name="Montfort J."/>
            <person name="Bouchez O."/>
            <person name="Roques C."/>
            <person name="Iampietro C."/>
            <person name="Lluch J."/>
            <person name="Castinel A."/>
            <person name="Donnadieu C."/>
            <person name="Desvignes T."/>
            <person name="Floi Bucao C."/>
            <person name="Jouanno E."/>
            <person name="Wen M."/>
            <person name="Mejri S."/>
            <person name="Dirks R."/>
            <person name="Jansen H."/>
            <person name="Henkel C."/>
            <person name="Chen W.J."/>
            <person name="Zahm M."/>
            <person name="Cabau C."/>
            <person name="Klopp C."/>
            <person name="Thompson A.W."/>
            <person name="Robinson-Rechavi M."/>
            <person name="Braasch I."/>
            <person name="Lecointre G."/>
            <person name="Bobe J."/>
            <person name="Postlethwait J.H."/>
            <person name="Berthelot C."/>
            <person name="Roest Crollius H."/>
            <person name="Guiguen Y."/>
        </authorList>
    </citation>
    <scope>NUCLEOTIDE SEQUENCE</scope>
    <source>
        <strain evidence="1">NC1722</strain>
    </source>
</reference>
<name>A0AAD7R8E6_9TELE</name>
<dbReference type="EMBL" id="JAINUG010000428">
    <property type="protein sequence ID" value="KAJ8371819.1"/>
    <property type="molecule type" value="Genomic_DNA"/>
</dbReference>
<accession>A0AAD7R8E6</accession>
<proteinExistence type="predicted"/>
<comment type="caution">
    <text evidence="1">The sequence shown here is derived from an EMBL/GenBank/DDBJ whole genome shotgun (WGS) entry which is preliminary data.</text>
</comment>
<evidence type="ECO:0000313" key="1">
    <source>
        <dbReference type="EMBL" id="KAJ8371819.1"/>
    </source>
</evidence>
<sequence length="98" mass="10583">MSQGERALPPHCARRRLARLRAQQRVGCRATGSSCNGLQLKTPLLLHMRERRTFGSDGEALALGRPRSMTRSGASGRLCGAVCGRHGAGEVESARLEE</sequence>
<dbReference type="Proteomes" id="UP001221898">
    <property type="component" value="Unassembled WGS sequence"/>
</dbReference>
<evidence type="ECO:0000313" key="2">
    <source>
        <dbReference type="Proteomes" id="UP001221898"/>
    </source>
</evidence>
<keyword evidence="2" id="KW-1185">Reference proteome</keyword>